<proteinExistence type="inferred from homology"/>
<evidence type="ECO:0000256" key="14">
    <source>
        <dbReference type="SAM" id="Phobius"/>
    </source>
</evidence>
<dbReference type="Gene3D" id="3.40.190.10">
    <property type="entry name" value="Periplasmic binding protein-like II"/>
    <property type="match status" value="2"/>
</dbReference>
<evidence type="ECO:0000256" key="7">
    <source>
        <dbReference type="ARBA" id="ARBA00022723"/>
    </source>
</evidence>
<dbReference type="GO" id="GO:0016740">
    <property type="term" value="F:transferase activity"/>
    <property type="evidence" value="ECO:0007669"/>
    <property type="project" value="UniProtKB-KW"/>
</dbReference>
<dbReference type="PANTHER" id="PTHR31528:SF1">
    <property type="entry name" value="4-AMINO-5-HYDROXYMETHYL-2-METHYLPYRIMIDINE PHOSPHATE SYNTHASE THI11-RELATED"/>
    <property type="match status" value="1"/>
</dbReference>
<gene>
    <name evidence="17" type="ORF">SAMN06297229_2247</name>
</gene>
<feature type="transmembrane region" description="Helical" evidence="14">
    <location>
        <begin position="323"/>
        <end position="347"/>
    </location>
</feature>
<evidence type="ECO:0000256" key="9">
    <source>
        <dbReference type="ARBA" id="ARBA00022977"/>
    </source>
</evidence>
<dbReference type="PANTHER" id="PTHR31528">
    <property type="entry name" value="4-AMINO-5-HYDROXYMETHYL-2-METHYLPYRIMIDINE PHOSPHATE SYNTHASE THI11-RELATED"/>
    <property type="match status" value="1"/>
</dbReference>
<evidence type="ECO:0000256" key="8">
    <source>
        <dbReference type="ARBA" id="ARBA00022898"/>
    </source>
</evidence>
<sequence>MRYFLITFSLVTMLLWQMPFANAATPVTVQLRWLHQFQFAGYYQAVEQGYFAEAGLDVTLLEGGPDALEPTDKLLRGDIDFAITASGVVMRRLEGKPVVAVAALMQTSPLVWITLKESNITTPQDLVGKRLMMMPPPESAELVTILRKEGLPVDTVQLVPNTYRLDDLIDGKVDAYDGYISNEPYVLNQRGVDYNLINPRDYGVNFYSDVLVTTEDLANSDPELVSAMKEAVERGWDYAFKNVDSTIDLIQANYAPQKSRGHLRYEAEKIRQLVMPELVQLGHMNPGRWQMIAESYQDLNMTRGNASLDGFIFTPPERADYSYIIYSLIGALILLAIVMFIMCRFIYLSRLLTEEIAQRREAEKELQEANKALQTLSITDPLTNLYNRRGFTELVNKAMSRAARERTELAILALDLDHFKKINDEHGHLVGDHVLVRFAELLTTVARPYDTVARVGGEEFSILIERVDIDTATKIAKRIRKDTEALQIMHPDVDEPIRMTVSIGLTLNTTSVIDIWRGADEALYQAKNSGRNRVVVI</sequence>
<comment type="subunit">
    <text evidence="5">Homodimer.</text>
</comment>
<dbReference type="SMART" id="SM00267">
    <property type="entry name" value="GGDEF"/>
    <property type="match status" value="1"/>
</dbReference>
<keyword evidence="14" id="KW-1133">Transmembrane helix</keyword>
<evidence type="ECO:0000256" key="3">
    <source>
        <dbReference type="ARBA" id="ARBA00004948"/>
    </source>
</evidence>
<keyword evidence="18" id="KW-1185">Reference proteome</keyword>
<evidence type="ECO:0000256" key="4">
    <source>
        <dbReference type="ARBA" id="ARBA00009406"/>
    </source>
</evidence>
<dbReference type="InterPro" id="IPR000160">
    <property type="entry name" value="GGDEF_dom"/>
</dbReference>
<feature type="domain" description="GGDEF" evidence="16">
    <location>
        <begin position="407"/>
        <end position="537"/>
    </location>
</feature>
<keyword evidence="14" id="KW-0472">Membrane</keyword>
<accession>A0A1Y6FXX7</accession>
<organism evidence="17 18">
    <name type="scientific">Pseudidiomarina planktonica</name>
    <dbReference type="NCBI Taxonomy" id="1323738"/>
    <lineage>
        <taxon>Bacteria</taxon>
        <taxon>Pseudomonadati</taxon>
        <taxon>Pseudomonadota</taxon>
        <taxon>Gammaproteobacteria</taxon>
        <taxon>Alteromonadales</taxon>
        <taxon>Idiomarinaceae</taxon>
        <taxon>Pseudidiomarina</taxon>
    </lineage>
</organism>
<dbReference type="NCBIfam" id="TIGR00254">
    <property type="entry name" value="GGDEF"/>
    <property type="match status" value="1"/>
</dbReference>
<keyword evidence="14" id="KW-0812">Transmembrane</keyword>
<dbReference type="InterPro" id="IPR015168">
    <property type="entry name" value="SsuA/THI5"/>
</dbReference>
<comment type="cofactor">
    <cofactor evidence="1">
        <name>Mg(2+)</name>
        <dbReference type="ChEBI" id="CHEBI:18420"/>
    </cofactor>
</comment>
<dbReference type="SUPFAM" id="SSF55073">
    <property type="entry name" value="Nucleotide cyclase"/>
    <property type="match status" value="1"/>
</dbReference>
<dbReference type="InterPro" id="IPR027939">
    <property type="entry name" value="NMT1/THI5"/>
</dbReference>
<keyword evidence="8" id="KW-0663">Pyridoxal phosphate</keyword>
<evidence type="ECO:0000256" key="15">
    <source>
        <dbReference type="SAM" id="SignalP"/>
    </source>
</evidence>
<dbReference type="PROSITE" id="PS50887">
    <property type="entry name" value="GGDEF"/>
    <property type="match status" value="1"/>
</dbReference>
<reference evidence="18" key="1">
    <citation type="submission" date="2017-04" db="EMBL/GenBank/DDBJ databases">
        <authorList>
            <person name="Varghese N."/>
            <person name="Submissions S."/>
        </authorList>
    </citation>
    <scope>NUCLEOTIDE SEQUENCE [LARGE SCALE GENOMIC DNA]</scope>
</reference>
<evidence type="ECO:0000256" key="11">
    <source>
        <dbReference type="ARBA" id="ARBA00033171"/>
    </source>
</evidence>
<protein>
    <recommendedName>
        <fullName evidence="11">Thiamine pyrimidine synthase</fullName>
    </recommendedName>
</protein>
<feature type="coiled-coil region" evidence="13">
    <location>
        <begin position="352"/>
        <end position="379"/>
    </location>
</feature>
<evidence type="ECO:0000256" key="1">
    <source>
        <dbReference type="ARBA" id="ARBA00001946"/>
    </source>
</evidence>
<dbReference type="Proteomes" id="UP000194450">
    <property type="component" value="Unassembled WGS sequence"/>
</dbReference>
<dbReference type="Pfam" id="PF09084">
    <property type="entry name" value="NMT1"/>
    <property type="match status" value="1"/>
</dbReference>
<dbReference type="FunFam" id="3.30.70.270:FF:000001">
    <property type="entry name" value="Diguanylate cyclase domain protein"/>
    <property type="match status" value="1"/>
</dbReference>
<comment type="similarity">
    <text evidence="4">Belongs to the NMT1/THI5 family.</text>
</comment>
<evidence type="ECO:0000256" key="6">
    <source>
        <dbReference type="ARBA" id="ARBA00022679"/>
    </source>
</evidence>
<evidence type="ECO:0000256" key="13">
    <source>
        <dbReference type="SAM" id="Coils"/>
    </source>
</evidence>
<dbReference type="Gene3D" id="3.30.70.270">
    <property type="match status" value="1"/>
</dbReference>
<comment type="function">
    <text evidence="2">Responsible for the formation of the pyrimidine heterocycle in the thiamine biosynthesis pathway. Catalyzes the formation of hydroxymethylpyrimidine phosphate (HMP-P) from histidine and pyridoxal phosphate (PLP). The protein uses PLP and the active site histidine to form HMP-P, generating an inactive enzyme. The enzyme can only undergo a single turnover, which suggests it is a suicide enzyme.</text>
</comment>
<keyword evidence="13" id="KW-0175">Coiled coil</keyword>
<keyword evidence="7" id="KW-0479">Metal-binding</keyword>
<dbReference type="EMBL" id="FXWH01000003">
    <property type="protein sequence ID" value="SMQ80489.1"/>
    <property type="molecule type" value="Genomic_DNA"/>
</dbReference>
<dbReference type="AlphaFoldDB" id="A0A1Y6FXX7"/>
<keyword evidence="10" id="KW-0408">Iron</keyword>
<dbReference type="InterPro" id="IPR029787">
    <property type="entry name" value="Nucleotide_cyclase"/>
</dbReference>
<keyword evidence="15" id="KW-0732">Signal</keyword>
<feature type="signal peptide" evidence="15">
    <location>
        <begin position="1"/>
        <end position="23"/>
    </location>
</feature>
<comment type="pathway">
    <text evidence="3">Cofactor biosynthesis; thiamine diphosphate biosynthesis.</text>
</comment>
<name>A0A1Y6FXX7_9GAMM</name>
<evidence type="ECO:0000313" key="18">
    <source>
        <dbReference type="Proteomes" id="UP000194450"/>
    </source>
</evidence>
<keyword evidence="9" id="KW-0784">Thiamine biosynthesis</keyword>
<feature type="chain" id="PRO_5013391698" description="Thiamine pyrimidine synthase" evidence="15">
    <location>
        <begin position="24"/>
        <end position="537"/>
    </location>
</feature>
<dbReference type="CDD" id="cd01949">
    <property type="entry name" value="GGDEF"/>
    <property type="match status" value="1"/>
</dbReference>
<evidence type="ECO:0000256" key="2">
    <source>
        <dbReference type="ARBA" id="ARBA00003469"/>
    </source>
</evidence>
<dbReference type="OrthoDB" id="9180959at2"/>
<dbReference type="GO" id="GO:0046872">
    <property type="term" value="F:metal ion binding"/>
    <property type="evidence" value="ECO:0007669"/>
    <property type="project" value="UniProtKB-KW"/>
</dbReference>
<dbReference type="GO" id="GO:0009228">
    <property type="term" value="P:thiamine biosynthetic process"/>
    <property type="evidence" value="ECO:0007669"/>
    <property type="project" value="UniProtKB-KW"/>
</dbReference>
<evidence type="ECO:0000256" key="10">
    <source>
        <dbReference type="ARBA" id="ARBA00023004"/>
    </source>
</evidence>
<dbReference type="InterPro" id="IPR043128">
    <property type="entry name" value="Rev_trsase/Diguanyl_cyclase"/>
</dbReference>
<dbReference type="Pfam" id="PF00990">
    <property type="entry name" value="GGDEF"/>
    <property type="match status" value="1"/>
</dbReference>
<evidence type="ECO:0000259" key="16">
    <source>
        <dbReference type="PROSITE" id="PS50887"/>
    </source>
</evidence>
<evidence type="ECO:0000256" key="5">
    <source>
        <dbReference type="ARBA" id="ARBA00011738"/>
    </source>
</evidence>
<keyword evidence="6" id="KW-0808">Transferase</keyword>
<dbReference type="SUPFAM" id="SSF53850">
    <property type="entry name" value="Periplasmic binding protein-like II"/>
    <property type="match status" value="1"/>
</dbReference>
<evidence type="ECO:0000256" key="12">
    <source>
        <dbReference type="ARBA" id="ARBA00048179"/>
    </source>
</evidence>
<comment type="catalytic activity">
    <reaction evidence="12">
        <text>N(6)-(pyridoxal phosphate)-L-lysyl-[4-amino-5-hydroxymethyl-2-methylpyrimidine phosphate synthase] + L-histidyl-[4-amino-5-hydroxymethyl-2-methylpyrimidine phosphate synthase] + 2 Fe(3+) + 4 H2O = L-lysyl-[4-amino-5-hydroxymethyl-2-methylpyrimidine phosphate synthase] + (2S)-2-amino-5-hydroxy-4-oxopentanoyl-[4-amino-5-hydroxymethyl-2-methylpyrimidine phosphate synthase] + 4-amino-2-methyl-5-(phosphooxymethyl)pyrimidine + 3-oxopropanoate + 2 Fe(2+) + 2 H(+)</text>
        <dbReference type="Rhea" id="RHEA:65756"/>
        <dbReference type="Rhea" id="RHEA-COMP:16892"/>
        <dbReference type="Rhea" id="RHEA-COMP:16893"/>
        <dbReference type="Rhea" id="RHEA-COMP:16894"/>
        <dbReference type="Rhea" id="RHEA-COMP:16895"/>
        <dbReference type="ChEBI" id="CHEBI:15377"/>
        <dbReference type="ChEBI" id="CHEBI:15378"/>
        <dbReference type="ChEBI" id="CHEBI:29033"/>
        <dbReference type="ChEBI" id="CHEBI:29034"/>
        <dbReference type="ChEBI" id="CHEBI:29969"/>
        <dbReference type="ChEBI" id="CHEBI:29979"/>
        <dbReference type="ChEBI" id="CHEBI:33190"/>
        <dbReference type="ChEBI" id="CHEBI:58354"/>
        <dbReference type="ChEBI" id="CHEBI:143915"/>
        <dbReference type="ChEBI" id="CHEBI:157692"/>
    </reaction>
    <physiologicalReaction direction="left-to-right" evidence="12">
        <dbReference type="Rhea" id="RHEA:65757"/>
    </physiologicalReaction>
</comment>
<evidence type="ECO:0000313" key="17">
    <source>
        <dbReference type="EMBL" id="SMQ80489.1"/>
    </source>
</evidence>